<dbReference type="OrthoDB" id="6372431at2759"/>
<keyword evidence="6" id="KW-1185">Reference proteome</keyword>
<dbReference type="GO" id="GO:0016787">
    <property type="term" value="F:hydrolase activity"/>
    <property type="evidence" value="ECO:0007669"/>
    <property type="project" value="UniProtKB-KW"/>
</dbReference>
<dbReference type="Proteomes" id="UP000282613">
    <property type="component" value="Unassembled WGS sequence"/>
</dbReference>
<dbReference type="STRING" id="60517.A0A0R3WCK5"/>
<reference evidence="7" key="1">
    <citation type="submission" date="2017-02" db="UniProtKB">
        <authorList>
            <consortium name="WormBaseParasite"/>
        </authorList>
    </citation>
    <scope>IDENTIFICATION</scope>
</reference>
<dbReference type="PANTHER" id="PTHR11782:SF127">
    <property type="entry name" value="NTPASE, ISOFORM F"/>
    <property type="match status" value="1"/>
</dbReference>
<gene>
    <name evidence="5" type="ORF">TASK_LOCUS8442</name>
</gene>
<dbReference type="Gene3D" id="3.30.420.150">
    <property type="entry name" value="Exopolyphosphatase. Domain 2"/>
    <property type="match status" value="1"/>
</dbReference>
<dbReference type="Gene3D" id="3.30.420.40">
    <property type="match status" value="1"/>
</dbReference>
<evidence type="ECO:0000313" key="6">
    <source>
        <dbReference type="Proteomes" id="UP000282613"/>
    </source>
</evidence>
<sequence>MCRRLPLILTSLLAIYLAFSLNRLRLIDTQDRVLYGVIFDAGSTGSRARVYKVLQNASGGPMKRCRYQLVGEEAFTVEPGLSEFARFPHSSVAYLRPLLDQVRTCIPEHKRALTPLVLRATAGLRLLPERIANALLESVYSLFSTSEFNLASQEMVGIMDGIDEGFFAWISLLFLSQQSCLATCRPRSPFTEATIHRQAIFDLGGGSFQLTFGVAATAEPSEYIHNLPSVYLGTQFSPLGGKFFARSYLGLGLVTAMHSMFLRSSSGSAVSSSNHLISPCFPTNCTGSWSHGGKNWTVSHGFGSRQSLPGNIFNECFETAVDVITERKFGGRLGTKLSHFTLDVNVHMLLHGRFALCPTNWTKDLEDLKQLEIHATSYMCSKTEEAGDLLIGRPADGRVPVQWYFDAARKACSTPLPGQPFLCMELTYISAILSHGFGLPMDKCLNLNRTIGDIEIGWPVGFLVDMLLRCF</sequence>
<feature type="active site" description="Proton acceptor" evidence="3">
    <location>
        <position position="164"/>
    </location>
</feature>
<evidence type="ECO:0000256" key="3">
    <source>
        <dbReference type="PIRSR" id="PIRSR600407-1"/>
    </source>
</evidence>
<keyword evidence="2" id="KW-0378">Hydrolase</keyword>
<dbReference type="AlphaFoldDB" id="A0A0R3WCK5"/>
<accession>A0A0R3WCK5</accession>
<protein>
    <submittedName>
        <fullName evidence="7">Apyrase</fullName>
    </submittedName>
</protein>
<reference evidence="5 6" key="2">
    <citation type="submission" date="2018-11" db="EMBL/GenBank/DDBJ databases">
        <authorList>
            <consortium name="Pathogen Informatics"/>
        </authorList>
    </citation>
    <scope>NUCLEOTIDE SEQUENCE [LARGE SCALE GENOMIC DNA]</scope>
</reference>
<evidence type="ECO:0000256" key="1">
    <source>
        <dbReference type="ARBA" id="ARBA00009283"/>
    </source>
</evidence>
<dbReference type="InterPro" id="IPR000407">
    <property type="entry name" value="GDA1_CD39_NTPase"/>
</dbReference>
<dbReference type="GO" id="GO:0005524">
    <property type="term" value="F:ATP binding"/>
    <property type="evidence" value="ECO:0007669"/>
    <property type="project" value="UniProtKB-KW"/>
</dbReference>
<keyword evidence="4" id="KW-0547">Nucleotide-binding</keyword>
<dbReference type="EMBL" id="UYRS01018799">
    <property type="protein sequence ID" value="VDK40277.1"/>
    <property type="molecule type" value="Genomic_DNA"/>
</dbReference>
<evidence type="ECO:0000256" key="2">
    <source>
        <dbReference type="ARBA" id="ARBA00022801"/>
    </source>
</evidence>
<evidence type="ECO:0000313" key="7">
    <source>
        <dbReference type="WBParaSite" id="TASK_0000844101-mRNA-1"/>
    </source>
</evidence>
<dbReference type="CDD" id="cd24046">
    <property type="entry name" value="ASKHA_NBD_NTPDase5-like"/>
    <property type="match status" value="1"/>
</dbReference>
<keyword evidence="4" id="KW-0067">ATP-binding</keyword>
<comment type="similarity">
    <text evidence="1">Belongs to the GDA1/CD39 NTPase family.</text>
</comment>
<evidence type="ECO:0000256" key="4">
    <source>
        <dbReference type="PIRSR" id="PIRSR600407-2"/>
    </source>
</evidence>
<proteinExistence type="inferred from homology"/>
<organism evidence="7">
    <name type="scientific">Taenia asiatica</name>
    <name type="common">Asian tapeworm</name>
    <dbReference type="NCBI Taxonomy" id="60517"/>
    <lineage>
        <taxon>Eukaryota</taxon>
        <taxon>Metazoa</taxon>
        <taxon>Spiralia</taxon>
        <taxon>Lophotrochozoa</taxon>
        <taxon>Platyhelminthes</taxon>
        <taxon>Cestoda</taxon>
        <taxon>Eucestoda</taxon>
        <taxon>Cyclophyllidea</taxon>
        <taxon>Taeniidae</taxon>
        <taxon>Taenia</taxon>
    </lineage>
</organism>
<evidence type="ECO:0000313" key="5">
    <source>
        <dbReference type="EMBL" id="VDK40277.1"/>
    </source>
</evidence>
<dbReference type="PANTHER" id="PTHR11782">
    <property type="entry name" value="ADENOSINE/GUANOSINE DIPHOSPHATASE"/>
    <property type="match status" value="1"/>
</dbReference>
<dbReference type="Pfam" id="PF01150">
    <property type="entry name" value="GDA1_CD39"/>
    <property type="match status" value="1"/>
</dbReference>
<name>A0A0R3WCK5_TAEAS</name>
<feature type="binding site" evidence="4">
    <location>
        <begin position="205"/>
        <end position="209"/>
    </location>
    <ligand>
        <name>ATP</name>
        <dbReference type="ChEBI" id="CHEBI:30616"/>
    </ligand>
</feature>
<dbReference type="WBParaSite" id="TASK_0000844101-mRNA-1">
    <property type="protein sequence ID" value="TASK_0000844101-mRNA-1"/>
    <property type="gene ID" value="TASK_0000844101"/>
</dbReference>